<evidence type="ECO:0000256" key="2">
    <source>
        <dbReference type="SAM" id="Phobius"/>
    </source>
</evidence>
<reference evidence="3" key="1">
    <citation type="submission" date="2020-05" db="EMBL/GenBank/DDBJ databases">
        <authorList>
            <person name="Chiriac C."/>
            <person name="Salcher M."/>
            <person name="Ghai R."/>
            <person name="Kavagutti S V."/>
        </authorList>
    </citation>
    <scope>NUCLEOTIDE SEQUENCE</scope>
</reference>
<evidence type="ECO:0000313" key="3">
    <source>
        <dbReference type="EMBL" id="CAB4241730.1"/>
    </source>
</evidence>
<feature type="transmembrane region" description="Helical" evidence="2">
    <location>
        <begin position="6"/>
        <end position="26"/>
    </location>
</feature>
<feature type="region of interest" description="Disordered" evidence="1">
    <location>
        <begin position="127"/>
        <end position="183"/>
    </location>
</feature>
<keyword evidence="2" id="KW-1133">Transmembrane helix</keyword>
<dbReference type="EMBL" id="LR797824">
    <property type="protein sequence ID" value="CAB4241730.1"/>
    <property type="molecule type" value="Genomic_DNA"/>
</dbReference>
<accession>A0A6J5TDL2</accession>
<keyword evidence="2" id="KW-0812">Transmembrane</keyword>
<feature type="compositionally biased region" description="Low complexity" evidence="1">
    <location>
        <begin position="138"/>
        <end position="183"/>
    </location>
</feature>
<proteinExistence type="predicted"/>
<gene>
    <name evidence="3" type="ORF">UFOVP71_268</name>
</gene>
<protein>
    <submittedName>
        <fullName evidence="3">Uncharacterized protein</fullName>
    </submittedName>
</protein>
<evidence type="ECO:0000256" key="1">
    <source>
        <dbReference type="SAM" id="MobiDB-lite"/>
    </source>
</evidence>
<name>A0A6J5TDL2_9CAUD</name>
<organism evidence="3">
    <name type="scientific">uncultured Caudovirales phage</name>
    <dbReference type="NCBI Taxonomy" id="2100421"/>
    <lineage>
        <taxon>Viruses</taxon>
        <taxon>Duplodnaviria</taxon>
        <taxon>Heunggongvirae</taxon>
        <taxon>Uroviricota</taxon>
        <taxon>Caudoviricetes</taxon>
        <taxon>Peduoviridae</taxon>
        <taxon>Maltschvirus</taxon>
        <taxon>Maltschvirus maltsch</taxon>
    </lineage>
</organism>
<keyword evidence="2" id="KW-0472">Membrane</keyword>
<sequence length="183" mass="19875">MFEDYQIALITTLVVLSVVALGVAVYRRNKRIAEATFHREWQVTEAKARLAREKYRAERLNPVTRSTTQVQRVGNNSIGIQSRGNVVYNDTSDDLLTAMILQNALNSSSDVQAGTVQWNNTPTITEAPVETYSAPEPSYSSSRSDDSSSSSYSSSYSSSSSDSSYSSSYSDSSSSDSGSSSSD</sequence>